<dbReference type="Pfam" id="PF03963">
    <property type="entry name" value="FlgD"/>
    <property type="match status" value="1"/>
</dbReference>
<dbReference type="PATRIC" id="fig|1121290.3.peg.805"/>
<evidence type="ECO:0000256" key="1">
    <source>
        <dbReference type="ARBA" id="ARBA00010577"/>
    </source>
</evidence>
<evidence type="ECO:0000256" key="2">
    <source>
        <dbReference type="ARBA" id="ARBA00022795"/>
    </source>
</evidence>
<keyword evidence="2" id="KW-1005">Bacterial flagellum biogenesis</keyword>
<accession>A0A1E8F0Y0</accession>
<dbReference type="OrthoDB" id="280334at2"/>
<comment type="similarity">
    <text evidence="1">Belongs to the FlgD family.</text>
</comment>
<dbReference type="Proteomes" id="UP000175744">
    <property type="component" value="Unassembled WGS sequence"/>
</dbReference>
<comment type="caution">
    <text evidence="3">The sequence shown here is derived from an EMBL/GenBank/DDBJ whole genome shotgun (WGS) entry which is preliminary data.</text>
</comment>
<reference evidence="3 4" key="1">
    <citation type="submission" date="2016-06" db="EMBL/GenBank/DDBJ databases">
        <title>Genome sequence of Clostridium acetireducens DSM 10703.</title>
        <authorList>
            <person name="Poehlein A."/>
            <person name="Fluechter S."/>
            <person name="Duerre P."/>
            <person name="Daniel R."/>
        </authorList>
    </citation>
    <scope>NUCLEOTIDE SEQUENCE [LARGE SCALE GENOMIC DNA]</scope>
    <source>
        <strain evidence="3 4">DSM 10703</strain>
    </source>
</reference>
<dbReference type="EMBL" id="LZFO01000008">
    <property type="protein sequence ID" value="OFI06810.1"/>
    <property type="molecule type" value="Genomic_DNA"/>
</dbReference>
<sequence length="179" mass="20008">MPVNSTNGTNYIKGQYTEKGTRIVKPGQEMDKNAFLKILAAELSNQDPMNAKDGTEFVAQMAQFSGLEQMANLNNTMRLTASASFVGKDVMLNSLDDKGNLYRGIVSGISKDGDTIKLNVVVGKLKDKDGNEYDDVKQFKMEDIIELRNSSSKDFYYDVEKGKEEKENEILENKVSKEI</sequence>
<gene>
    <name evidence="3" type="ORF">CLOACE_07930</name>
</gene>
<name>A0A1E8F0Y0_9CLOT</name>
<keyword evidence="3" id="KW-0969">Cilium</keyword>
<proteinExistence type="inferred from homology"/>
<evidence type="ECO:0000313" key="3">
    <source>
        <dbReference type="EMBL" id="OFI06810.1"/>
    </source>
</evidence>
<dbReference type="STRING" id="1121290.CLAOCE_07930"/>
<keyword evidence="3" id="KW-0966">Cell projection</keyword>
<evidence type="ECO:0000313" key="4">
    <source>
        <dbReference type="Proteomes" id="UP000175744"/>
    </source>
</evidence>
<protein>
    <submittedName>
        <fullName evidence="3">Flagellar basal body rod modification protein</fullName>
    </submittedName>
</protein>
<keyword evidence="4" id="KW-1185">Reference proteome</keyword>
<dbReference type="GO" id="GO:0044781">
    <property type="term" value="P:bacterial-type flagellum organization"/>
    <property type="evidence" value="ECO:0007669"/>
    <property type="project" value="UniProtKB-KW"/>
</dbReference>
<dbReference type="InterPro" id="IPR005648">
    <property type="entry name" value="FlgD"/>
</dbReference>
<dbReference type="AlphaFoldDB" id="A0A1E8F0Y0"/>
<dbReference type="RefSeq" id="WP_070109747.1">
    <property type="nucleotide sequence ID" value="NZ_LZFO01000008.1"/>
</dbReference>
<organism evidence="3 4">
    <name type="scientific">Clostridium acetireducens DSM 10703</name>
    <dbReference type="NCBI Taxonomy" id="1121290"/>
    <lineage>
        <taxon>Bacteria</taxon>
        <taxon>Bacillati</taxon>
        <taxon>Bacillota</taxon>
        <taxon>Clostridia</taxon>
        <taxon>Eubacteriales</taxon>
        <taxon>Clostridiaceae</taxon>
        <taxon>Clostridium</taxon>
    </lineage>
</organism>
<keyword evidence="3" id="KW-0282">Flagellum</keyword>